<dbReference type="AlphaFoldDB" id="A0A392TVP8"/>
<accession>A0A392TVP8</accession>
<evidence type="ECO:0000313" key="2">
    <source>
        <dbReference type="Proteomes" id="UP000265520"/>
    </source>
</evidence>
<name>A0A392TVP8_9FABA</name>
<sequence>GHPTVATILARLSLQFENTKEERDSRFYFQ</sequence>
<feature type="non-terminal residue" evidence="1">
    <location>
        <position position="1"/>
    </location>
</feature>
<organism evidence="1 2">
    <name type="scientific">Trifolium medium</name>
    <dbReference type="NCBI Taxonomy" id="97028"/>
    <lineage>
        <taxon>Eukaryota</taxon>
        <taxon>Viridiplantae</taxon>
        <taxon>Streptophyta</taxon>
        <taxon>Embryophyta</taxon>
        <taxon>Tracheophyta</taxon>
        <taxon>Spermatophyta</taxon>
        <taxon>Magnoliopsida</taxon>
        <taxon>eudicotyledons</taxon>
        <taxon>Gunneridae</taxon>
        <taxon>Pentapetalae</taxon>
        <taxon>rosids</taxon>
        <taxon>fabids</taxon>
        <taxon>Fabales</taxon>
        <taxon>Fabaceae</taxon>
        <taxon>Papilionoideae</taxon>
        <taxon>50 kb inversion clade</taxon>
        <taxon>NPAAA clade</taxon>
        <taxon>Hologalegina</taxon>
        <taxon>IRL clade</taxon>
        <taxon>Trifolieae</taxon>
        <taxon>Trifolium</taxon>
    </lineage>
</organism>
<dbReference type="Proteomes" id="UP000265520">
    <property type="component" value="Unassembled WGS sequence"/>
</dbReference>
<dbReference type="EMBL" id="LXQA010662936">
    <property type="protein sequence ID" value="MCI64774.1"/>
    <property type="molecule type" value="Genomic_DNA"/>
</dbReference>
<evidence type="ECO:0000313" key="1">
    <source>
        <dbReference type="EMBL" id="MCI64774.1"/>
    </source>
</evidence>
<feature type="non-terminal residue" evidence="1">
    <location>
        <position position="30"/>
    </location>
</feature>
<protein>
    <submittedName>
        <fullName evidence="1">Uncharacterized protein</fullName>
    </submittedName>
</protein>
<reference evidence="1 2" key="1">
    <citation type="journal article" date="2018" name="Front. Plant Sci.">
        <title>Red Clover (Trifolium pratense) and Zigzag Clover (T. medium) - A Picture of Genomic Similarities and Differences.</title>
        <authorList>
            <person name="Dluhosova J."/>
            <person name="Istvanek J."/>
            <person name="Nedelnik J."/>
            <person name="Repkova J."/>
        </authorList>
    </citation>
    <scope>NUCLEOTIDE SEQUENCE [LARGE SCALE GENOMIC DNA]</scope>
    <source>
        <strain evidence="2">cv. 10/8</strain>
        <tissue evidence="1">Leaf</tissue>
    </source>
</reference>
<proteinExistence type="predicted"/>
<comment type="caution">
    <text evidence="1">The sequence shown here is derived from an EMBL/GenBank/DDBJ whole genome shotgun (WGS) entry which is preliminary data.</text>
</comment>
<keyword evidence="2" id="KW-1185">Reference proteome</keyword>